<feature type="transmembrane region" description="Helical" evidence="7">
    <location>
        <begin position="74"/>
        <end position="92"/>
    </location>
</feature>
<keyword evidence="5 7" id="KW-1133">Transmembrane helix</keyword>
<dbReference type="PANTHER" id="PTHR23513:SF6">
    <property type="entry name" value="MAJOR FACILITATOR SUPERFAMILY ASSOCIATED DOMAIN-CONTAINING PROTEIN"/>
    <property type="match status" value="1"/>
</dbReference>
<feature type="transmembrane region" description="Helical" evidence="7">
    <location>
        <begin position="337"/>
        <end position="359"/>
    </location>
</feature>
<dbReference type="EMBL" id="AE001437">
    <property type="protein sequence ID" value="AAK79471.1"/>
    <property type="molecule type" value="Genomic_DNA"/>
</dbReference>
<evidence type="ECO:0000256" key="5">
    <source>
        <dbReference type="ARBA" id="ARBA00022989"/>
    </source>
</evidence>
<dbReference type="GO" id="GO:0005886">
    <property type="term" value="C:plasma membrane"/>
    <property type="evidence" value="ECO:0007669"/>
    <property type="project" value="UniProtKB-SubCell"/>
</dbReference>
<feature type="transmembrane region" description="Helical" evidence="7">
    <location>
        <begin position="165"/>
        <end position="184"/>
    </location>
</feature>
<feature type="transmembrane region" description="Helical" evidence="7">
    <location>
        <begin position="254"/>
        <end position="272"/>
    </location>
</feature>
<evidence type="ECO:0000256" key="4">
    <source>
        <dbReference type="ARBA" id="ARBA00022692"/>
    </source>
</evidence>
<keyword evidence="3" id="KW-1003">Cell membrane</keyword>
<dbReference type="CDD" id="cd06173">
    <property type="entry name" value="MFS_MefA_like"/>
    <property type="match status" value="1"/>
</dbReference>
<dbReference type="GO" id="GO:0022857">
    <property type="term" value="F:transmembrane transporter activity"/>
    <property type="evidence" value="ECO:0007669"/>
    <property type="project" value="InterPro"/>
</dbReference>
<keyword evidence="10" id="KW-1185">Reference proteome</keyword>
<dbReference type="PROSITE" id="PS50850">
    <property type="entry name" value="MFS"/>
    <property type="match status" value="1"/>
</dbReference>
<evidence type="ECO:0000256" key="1">
    <source>
        <dbReference type="ARBA" id="ARBA00004651"/>
    </source>
</evidence>
<evidence type="ECO:0000313" key="10">
    <source>
        <dbReference type="Proteomes" id="UP000000814"/>
    </source>
</evidence>
<keyword evidence="6 7" id="KW-0472">Membrane</keyword>
<comment type="subcellular location">
    <subcellularLocation>
        <location evidence="1">Cell membrane</location>
        <topology evidence="1">Multi-pass membrane protein</topology>
    </subcellularLocation>
</comment>
<feature type="transmembrane region" description="Helical" evidence="7">
    <location>
        <begin position="281"/>
        <end position="300"/>
    </location>
</feature>
<feature type="transmembrane region" description="Helical" evidence="7">
    <location>
        <begin position="98"/>
        <end position="124"/>
    </location>
</feature>
<feature type="domain" description="Major facilitator superfamily (MFS) profile" evidence="8">
    <location>
        <begin position="9"/>
        <end position="392"/>
    </location>
</feature>
<reference evidence="9 10" key="1">
    <citation type="journal article" date="2001" name="J. Bacteriol.">
        <title>Genome sequence and comparative analysis of the solvent-producing bacterium Clostridium acetobutylicum.</title>
        <authorList>
            <person name="Nolling J."/>
            <person name="Breton G."/>
            <person name="Omelchenko M.V."/>
            <person name="Makarova K.S."/>
            <person name="Zeng Q."/>
            <person name="Gibson R."/>
            <person name="Lee H.M."/>
            <person name="Dubois J."/>
            <person name="Qiu D."/>
            <person name="Hitti J."/>
            <person name="Wolf Y.I."/>
            <person name="Tatusov R.L."/>
            <person name="Sabathe F."/>
            <person name="Doucette-Stamm L."/>
            <person name="Soucaille P."/>
            <person name="Daly M.J."/>
            <person name="Bennett G.N."/>
            <person name="Koonin E.V."/>
            <person name="Smith D.R."/>
        </authorList>
    </citation>
    <scope>NUCLEOTIDE SEQUENCE [LARGE SCALE GENOMIC DNA]</scope>
    <source>
        <strain evidence="10">ATCC 824 / DSM 792 / JCM 1419 / LMG 5710 / VKM B-1787</strain>
    </source>
</reference>
<name>Q97IY3_CLOAB</name>
<feature type="transmembrane region" description="Helical" evidence="7">
    <location>
        <begin position="217"/>
        <end position="239"/>
    </location>
</feature>
<dbReference type="PIR" id="D97085">
    <property type="entry name" value="D97085"/>
</dbReference>
<organism evidence="9 10">
    <name type="scientific">Clostridium acetobutylicum (strain ATCC 824 / DSM 792 / JCM 1419 / IAM 19013 / LMG 5710 / NBRC 13948 / NRRL B-527 / VKM B-1787 / 2291 / W)</name>
    <dbReference type="NCBI Taxonomy" id="272562"/>
    <lineage>
        <taxon>Bacteria</taxon>
        <taxon>Bacillati</taxon>
        <taxon>Bacillota</taxon>
        <taxon>Clostridia</taxon>
        <taxon>Eubacteriales</taxon>
        <taxon>Clostridiaceae</taxon>
        <taxon>Clostridium</taxon>
    </lineage>
</organism>
<dbReference type="HOGENOM" id="CLU_034180_16_1_9"/>
<evidence type="ECO:0000259" key="8">
    <source>
        <dbReference type="PROSITE" id="PS50850"/>
    </source>
</evidence>
<dbReference type="eggNOG" id="COG2814">
    <property type="taxonomic scope" value="Bacteria"/>
</dbReference>
<evidence type="ECO:0000256" key="6">
    <source>
        <dbReference type="ARBA" id="ARBA00023136"/>
    </source>
</evidence>
<dbReference type="GeneID" id="44998002"/>
<evidence type="ECO:0000256" key="2">
    <source>
        <dbReference type="ARBA" id="ARBA00022448"/>
    </source>
</evidence>
<gene>
    <name evidence="9" type="ordered locus">CA_C1504</name>
</gene>
<dbReference type="InterPro" id="IPR011701">
    <property type="entry name" value="MFS"/>
</dbReference>
<dbReference type="AlphaFoldDB" id="Q97IY3"/>
<evidence type="ECO:0000256" key="3">
    <source>
        <dbReference type="ARBA" id="ARBA00022475"/>
    </source>
</evidence>
<evidence type="ECO:0000313" key="9">
    <source>
        <dbReference type="EMBL" id="AAK79471.1"/>
    </source>
</evidence>
<dbReference type="Pfam" id="PF07690">
    <property type="entry name" value="MFS_1"/>
    <property type="match status" value="1"/>
</dbReference>
<dbReference type="InterPro" id="IPR020846">
    <property type="entry name" value="MFS_dom"/>
</dbReference>
<dbReference type="InterPro" id="IPR036259">
    <property type="entry name" value="MFS_trans_sf"/>
</dbReference>
<protein>
    <submittedName>
        <fullName evidence="9">MDR-type permease</fullName>
    </submittedName>
</protein>
<feature type="transmembrane region" description="Helical" evidence="7">
    <location>
        <begin position="12"/>
        <end position="32"/>
    </location>
</feature>
<feature type="transmembrane region" description="Helical" evidence="7">
    <location>
        <begin position="371"/>
        <end position="389"/>
    </location>
</feature>
<dbReference type="Gene3D" id="1.20.1250.20">
    <property type="entry name" value="MFS general substrate transporter like domains"/>
    <property type="match status" value="1"/>
</dbReference>
<dbReference type="Proteomes" id="UP000000814">
    <property type="component" value="Chromosome"/>
</dbReference>
<feature type="transmembrane region" description="Helical" evidence="7">
    <location>
        <begin position="136"/>
        <end position="159"/>
    </location>
</feature>
<feature type="transmembrane region" description="Helical" evidence="7">
    <location>
        <begin position="306"/>
        <end position="325"/>
    </location>
</feature>
<dbReference type="PATRIC" id="fig|272562.8.peg.1706"/>
<sequence>MKNIYRNSNFIIYLIGIFISGIGTKLTTIALANKVIGFSGGDFNVNLVYILQSIPILVLGMFAGNLVDKKNKKIVFIMLNIMLSFTSFAFALTNNRPIVFLLVFITGIMQAFYIPVETTLITLLVNKKHLAKANGIIMSINGIIIVIGYAFAGVLISFVGNDLAFIIDGVSFMIVGIMAILLKVSEKLNKKEEKEADLRQDIIQGWKFIKNNENIKWMFLIDVIITLIISMQTPLTYIFVEKYLGGSVLMPKRVGLLFAFAGIGTIFGGAILGRFQSRNKLMLLAICLVIDSVVVTVFAINRYFPFSLVLFSILGILDTFNGGILRTVLQEKTPKDLLGRVSGFVNSVVQPVSVLSLLIGGVASSFIEVKWVFTIGAAIELSTGIYFIVKQKSLFQ</sequence>
<keyword evidence="4 7" id="KW-0812">Transmembrane</keyword>
<evidence type="ECO:0000256" key="7">
    <source>
        <dbReference type="SAM" id="Phobius"/>
    </source>
</evidence>
<dbReference type="KEGG" id="cac:CA_C1504"/>
<dbReference type="RefSeq" id="WP_010964812.1">
    <property type="nucleotide sequence ID" value="NC_003030.1"/>
</dbReference>
<proteinExistence type="predicted"/>
<dbReference type="PANTHER" id="PTHR23513">
    <property type="entry name" value="INTEGRAL MEMBRANE EFFLUX PROTEIN-RELATED"/>
    <property type="match status" value="1"/>
</dbReference>
<dbReference type="STRING" id="272562.CA_C1504"/>
<dbReference type="SUPFAM" id="SSF103473">
    <property type="entry name" value="MFS general substrate transporter"/>
    <property type="match status" value="1"/>
</dbReference>
<feature type="transmembrane region" description="Helical" evidence="7">
    <location>
        <begin position="47"/>
        <end position="67"/>
    </location>
</feature>
<keyword evidence="2" id="KW-0813">Transport</keyword>
<dbReference type="OrthoDB" id="9763297at2"/>
<accession>Q97IY3</accession>